<dbReference type="InterPro" id="IPR016039">
    <property type="entry name" value="Thiolase-like"/>
</dbReference>
<dbReference type="PANTHER" id="PTHR42980">
    <property type="entry name" value="2-OXOISOVALERATE DEHYDROGENASE SUBUNIT BETA-RELATED"/>
    <property type="match status" value="1"/>
</dbReference>
<keyword evidence="8" id="KW-0786">Thiamine pyrophosphate</keyword>
<keyword evidence="12" id="KW-1185">Reference proteome</keyword>
<dbReference type="SUPFAM" id="SSF52518">
    <property type="entry name" value="Thiamin diphosphate-binding fold (THDP-binding)"/>
    <property type="match status" value="2"/>
</dbReference>
<dbReference type="Pfam" id="PF08541">
    <property type="entry name" value="ACP_syn_III_C"/>
    <property type="match status" value="1"/>
</dbReference>
<dbReference type="OrthoDB" id="8732661at2"/>
<feature type="domain" description="Lipoyl-binding" evidence="10">
    <location>
        <begin position="700"/>
        <end position="776"/>
    </location>
</feature>
<dbReference type="EC" id="1.2.4.4" evidence="4"/>
<dbReference type="CDD" id="cd00830">
    <property type="entry name" value="KAS_III"/>
    <property type="match status" value="1"/>
</dbReference>
<dbReference type="SUPFAM" id="SSF53901">
    <property type="entry name" value="Thiolase-like"/>
    <property type="match status" value="1"/>
</dbReference>
<dbReference type="GO" id="GO:0003863">
    <property type="term" value="F:branched-chain 2-oxo acid dehydrogenase activity"/>
    <property type="evidence" value="ECO:0007669"/>
    <property type="project" value="UniProtKB-EC"/>
</dbReference>
<evidence type="ECO:0000256" key="4">
    <source>
        <dbReference type="ARBA" id="ARBA00012277"/>
    </source>
</evidence>
<dbReference type="EMBL" id="RYZH01000022">
    <property type="protein sequence ID" value="RUL87364.1"/>
    <property type="molecule type" value="Genomic_DNA"/>
</dbReference>
<dbReference type="Gene3D" id="3.40.50.920">
    <property type="match status" value="1"/>
</dbReference>
<dbReference type="InterPro" id="IPR011053">
    <property type="entry name" value="Single_hybrid_motif"/>
</dbReference>
<evidence type="ECO:0000256" key="3">
    <source>
        <dbReference type="ARBA" id="ARBA00003906"/>
    </source>
</evidence>
<keyword evidence="7" id="KW-0560">Oxidoreductase</keyword>
<reference evidence="11 12" key="1">
    <citation type="submission" date="2018-12" db="EMBL/GenBank/DDBJ databases">
        <authorList>
            <person name="Toschakov S.V."/>
        </authorList>
    </citation>
    <scope>NUCLEOTIDE SEQUENCE [LARGE SCALE GENOMIC DNA]</scope>
    <source>
        <strain evidence="11 12">GM2012</strain>
    </source>
</reference>
<dbReference type="PROSITE" id="PS50968">
    <property type="entry name" value="BIOTINYL_LIPOYL"/>
    <property type="match status" value="1"/>
</dbReference>
<dbReference type="Gene3D" id="3.40.47.10">
    <property type="match status" value="1"/>
</dbReference>
<evidence type="ECO:0000256" key="6">
    <source>
        <dbReference type="ARBA" id="ARBA00022823"/>
    </source>
</evidence>
<dbReference type="InterPro" id="IPR003016">
    <property type="entry name" value="2-oxoA_DH_lipoyl-BS"/>
</dbReference>
<dbReference type="SUPFAM" id="SSF52922">
    <property type="entry name" value="TK C-terminal domain-like"/>
    <property type="match status" value="1"/>
</dbReference>
<keyword evidence="5" id="KW-0808">Transferase</keyword>
<dbReference type="InterPro" id="IPR005475">
    <property type="entry name" value="Transketolase-like_Pyr-bd"/>
</dbReference>
<dbReference type="InterPro" id="IPR000089">
    <property type="entry name" value="Biotin_lipoyl"/>
</dbReference>
<dbReference type="Pfam" id="PF00364">
    <property type="entry name" value="Biotin_lipoyl"/>
    <property type="match status" value="1"/>
</dbReference>
<comment type="cofactor">
    <cofactor evidence="1">
        <name>(R)-lipoate</name>
        <dbReference type="ChEBI" id="CHEBI:83088"/>
    </cofactor>
</comment>
<organism evidence="11 12">
    <name type="scientific">Tautonia sociabilis</name>
    <dbReference type="NCBI Taxonomy" id="2080755"/>
    <lineage>
        <taxon>Bacteria</taxon>
        <taxon>Pseudomonadati</taxon>
        <taxon>Planctomycetota</taxon>
        <taxon>Planctomycetia</taxon>
        <taxon>Isosphaerales</taxon>
        <taxon>Isosphaeraceae</taxon>
        <taxon>Tautonia</taxon>
    </lineage>
</organism>
<evidence type="ECO:0000313" key="11">
    <source>
        <dbReference type="EMBL" id="RUL87364.1"/>
    </source>
</evidence>
<dbReference type="PANTHER" id="PTHR42980:SF1">
    <property type="entry name" value="2-OXOISOVALERATE DEHYDROGENASE SUBUNIT BETA, MITOCHONDRIAL"/>
    <property type="match status" value="1"/>
</dbReference>
<dbReference type="InterPro" id="IPR013747">
    <property type="entry name" value="ACP_syn_III_C"/>
</dbReference>
<dbReference type="Proteomes" id="UP000280296">
    <property type="component" value="Unassembled WGS sequence"/>
</dbReference>
<evidence type="ECO:0000256" key="5">
    <source>
        <dbReference type="ARBA" id="ARBA00022679"/>
    </source>
</evidence>
<evidence type="ECO:0000256" key="1">
    <source>
        <dbReference type="ARBA" id="ARBA00001938"/>
    </source>
</evidence>
<dbReference type="InterPro" id="IPR013751">
    <property type="entry name" value="ACP_syn_III_N"/>
</dbReference>
<accession>A0A432MJ19</accession>
<dbReference type="InterPro" id="IPR009014">
    <property type="entry name" value="Transketo_C/PFOR_II"/>
</dbReference>
<dbReference type="SMART" id="SM00861">
    <property type="entry name" value="Transket_pyr"/>
    <property type="match status" value="1"/>
</dbReference>
<dbReference type="PROSITE" id="PS00189">
    <property type="entry name" value="LIPOYL"/>
    <property type="match status" value="1"/>
</dbReference>
<dbReference type="Pfam" id="PF00676">
    <property type="entry name" value="E1_dh"/>
    <property type="match status" value="1"/>
</dbReference>
<sequence length="1138" mass="121559">MSQKDHRRGSPRVAHRRYTDRLVPVDPAEWLDVYRAMAAARRVDLAEADLIARGLAFFSCPCSGHEAMAVLARLLTPDDWLHLHYRDKALVLARGLPVASLLHNIVASAESPSAGRQMTPFLGDPALKLLCQNVPVGNHAPQAVGVAEAVVRRPGRPIVLCSMGDGASQEGEALEAVAEAVRQSLPVLFVIEDNGLSISTRTTGRTFYSLPEVYPTPDLVFGLPIHRLDGRDPVALHAGLAPIVEMMREDRLPALVVVSMDRLTSHTNADDDRVYRPAEEVDRARRLGDPLHNLRQHLISSGLSPEELDRIEHEVDDEVRLAVDAALRAPDPSPVFEAKAPLPPLLVQAPAEPDEPENGRRWTMLEAIREVLRHRLETDPRVTLCGQDIEDPKGDVFGVTRGLSSAFPGRVRNAPLAEATIVGGAIGRAMLGERPVAFLQFADFLPVAFNQIHSELGSLWWRSAGTFSCPVILLVACGGYRPGLGPFHAQTMESIAAHVPGVDVFMPSTAGDAAGLLNAAFESGRPTIFFYPKIALNDRDRATSADVTARLLPVGRARFARRGDDLTLVSWGATVAISEKAADAISEQTGLRSDVIDLRSLSPWDRDAVRESCRRTGRLLVVHEDNLTCGLGAEVVADVAEAVGSDVRCRRVARPDTYIPCNFSAQLEILPSFRRTLAVAAELLGLDLSWEPESASGGGPGTIVEARGTSPADEAVRVLSWKIRPGDLVRAGEPVAELVADKAVFEFASPVDGRVSRLCAEEGQEVRVRSPLFELDRPEDQLGPRRPPTREEHGRPLLRRRVPGVLAAGTSGRSAPITLAVPGVAVGSAVVTNADLTPRFPGRTEDDILKRTGIASRRRVGPGESALTLAVSAARSALDEAGLSASDLDLLICCTGTPGLVTPSLACRILHLLGDREGSSPEVPAFDLSAACSGYLYGLAASYDFAQSKPDARLLLITAEALSPLADPDDFDTAILFGDAATATLIAGPLADLGSASCLGRLRRPVLSARGEPGEVLRVPAEGSGSLAMDGRRVYAEAVRRMIALLETACGAEGFAPSDLDLIVPHQANARIINDVRMRLKLPPDRAFLHLGEVGNTSSSSIPLALAALAGKGPMPRRVGLTAFGGGFTFGAAVLRSG</sequence>
<proteinExistence type="predicted"/>
<dbReference type="Pfam" id="PF02779">
    <property type="entry name" value="Transket_pyr"/>
    <property type="match status" value="1"/>
</dbReference>
<reference evidence="11 12" key="2">
    <citation type="submission" date="2019-01" db="EMBL/GenBank/DDBJ databases">
        <title>Tautonia sociabilis, a novel thermotolerant planctomycete of Isosphaeraceae family, isolated from a 4000 m deep subterranean habitat.</title>
        <authorList>
            <person name="Kovaleva O.L."/>
            <person name="Elcheninov A.G."/>
            <person name="Van Heerden E."/>
            <person name="Toshchakov S.V."/>
            <person name="Novikov A."/>
            <person name="Bonch-Osmolovskaya E.A."/>
            <person name="Kublanov I.V."/>
        </authorList>
    </citation>
    <scope>NUCLEOTIDE SEQUENCE [LARGE SCALE GENOMIC DNA]</scope>
    <source>
        <strain evidence="11 12">GM2012</strain>
    </source>
</reference>
<evidence type="ECO:0000259" key="10">
    <source>
        <dbReference type="PROSITE" id="PS50968"/>
    </source>
</evidence>
<keyword evidence="6" id="KW-0450">Lipoyl</keyword>
<evidence type="ECO:0000256" key="8">
    <source>
        <dbReference type="ARBA" id="ARBA00023052"/>
    </source>
</evidence>
<dbReference type="Gene3D" id="2.40.50.100">
    <property type="match status" value="1"/>
</dbReference>
<comment type="cofactor">
    <cofactor evidence="2">
        <name>thiamine diphosphate</name>
        <dbReference type="ChEBI" id="CHEBI:58937"/>
    </cofactor>
</comment>
<feature type="region of interest" description="Disordered" evidence="9">
    <location>
        <begin position="775"/>
        <end position="796"/>
    </location>
</feature>
<dbReference type="Gene3D" id="3.40.50.970">
    <property type="match status" value="2"/>
</dbReference>
<comment type="caution">
    <text evidence="11">The sequence shown here is derived from an EMBL/GenBank/DDBJ whole genome shotgun (WGS) entry which is preliminary data.</text>
</comment>
<evidence type="ECO:0000256" key="7">
    <source>
        <dbReference type="ARBA" id="ARBA00023002"/>
    </source>
</evidence>
<feature type="compositionally biased region" description="Basic and acidic residues" evidence="9">
    <location>
        <begin position="775"/>
        <end position="795"/>
    </location>
</feature>
<dbReference type="Pfam" id="PF08545">
    <property type="entry name" value="ACP_syn_III"/>
    <property type="match status" value="1"/>
</dbReference>
<dbReference type="InterPro" id="IPR033248">
    <property type="entry name" value="Transketolase_C"/>
</dbReference>
<evidence type="ECO:0000256" key="9">
    <source>
        <dbReference type="SAM" id="MobiDB-lite"/>
    </source>
</evidence>
<evidence type="ECO:0000256" key="2">
    <source>
        <dbReference type="ARBA" id="ARBA00001964"/>
    </source>
</evidence>
<dbReference type="GO" id="GO:0004315">
    <property type="term" value="F:3-oxoacyl-[acyl-carrier-protein] synthase activity"/>
    <property type="evidence" value="ECO:0007669"/>
    <property type="project" value="InterPro"/>
</dbReference>
<dbReference type="SUPFAM" id="SSF51230">
    <property type="entry name" value="Single hybrid motif"/>
    <property type="match status" value="1"/>
</dbReference>
<dbReference type="GO" id="GO:0009083">
    <property type="term" value="P:branched-chain amino acid catabolic process"/>
    <property type="evidence" value="ECO:0007669"/>
    <property type="project" value="TreeGrafter"/>
</dbReference>
<protein>
    <recommendedName>
        <fullName evidence="4">3-methyl-2-oxobutanoate dehydrogenase (2-methylpropanoyl-transferring)</fullName>
        <ecNumber evidence="4">1.2.4.4</ecNumber>
    </recommendedName>
</protein>
<dbReference type="RefSeq" id="WP_126725728.1">
    <property type="nucleotide sequence ID" value="NZ_RYZH01000022.1"/>
</dbReference>
<evidence type="ECO:0000313" key="12">
    <source>
        <dbReference type="Proteomes" id="UP000280296"/>
    </source>
</evidence>
<dbReference type="CDD" id="cd06849">
    <property type="entry name" value="lipoyl_domain"/>
    <property type="match status" value="1"/>
</dbReference>
<gene>
    <name evidence="11" type="ORF">TsocGM_12605</name>
</gene>
<comment type="function">
    <text evidence="3">E1 component of the 2-oxoglutarate dehydrogenase (OGDH) complex which catalyzes the decarboxylation of 2-oxoglutarate, the first step in the conversion of 2-oxoglutarate to succinyl-CoA and CO(2).</text>
</comment>
<dbReference type="CDD" id="cd02000">
    <property type="entry name" value="TPP_E1_PDC_ADC_BCADC"/>
    <property type="match status" value="1"/>
</dbReference>
<dbReference type="InterPro" id="IPR001017">
    <property type="entry name" value="DH_E1"/>
</dbReference>
<name>A0A432MJ19_9BACT</name>
<dbReference type="GO" id="GO:0006633">
    <property type="term" value="P:fatty acid biosynthetic process"/>
    <property type="evidence" value="ECO:0007669"/>
    <property type="project" value="InterPro"/>
</dbReference>
<dbReference type="GO" id="GO:0007584">
    <property type="term" value="P:response to nutrient"/>
    <property type="evidence" value="ECO:0007669"/>
    <property type="project" value="TreeGrafter"/>
</dbReference>
<dbReference type="Pfam" id="PF02780">
    <property type="entry name" value="Transketolase_C"/>
    <property type="match status" value="1"/>
</dbReference>
<dbReference type="InterPro" id="IPR029061">
    <property type="entry name" value="THDP-binding"/>
</dbReference>
<dbReference type="AlphaFoldDB" id="A0A432MJ19"/>